<dbReference type="EMBL" id="BJWA01000013">
    <property type="protein sequence ID" value="GEL80713.1"/>
    <property type="molecule type" value="Genomic_DNA"/>
</dbReference>
<dbReference type="Gene3D" id="2.80.10.50">
    <property type="match status" value="1"/>
</dbReference>
<dbReference type="Proteomes" id="UP000195024">
    <property type="component" value="Unassembled WGS sequence"/>
</dbReference>
<organism evidence="2 3">
    <name type="scientific">Enterococcus mundtii</name>
    <dbReference type="NCBI Taxonomy" id="53346"/>
    <lineage>
        <taxon>Bacteria</taxon>
        <taxon>Bacillati</taxon>
        <taxon>Bacillota</taxon>
        <taxon>Bacilli</taxon>
        <taxon>Lactobacillales</taxon>
        <taxon>Enterococcaceae</taxon>
        <taxon>Enterococcus</taxon>
    </lineage>
</organism>
<reference evidence="1 4" key="2">
    <citation type="submission" date="2019-07" db="EMBL/GenBank/DDBJ databases">
        <title>Whole genome shotgun sequence of Enterococcus mundtii NBRC 100490.</title>
        <authorList>
            <person name="Hosoyama A."/>
            <person name="Uohara A."/>
            <person name="Ohji S."/>
            <person name="Ichikawa N."/>
        </authorList>
    </citation>
    <scope>NUCLEOTIDE SEQUENCE [LARGE SCALE GENOMIC DNA]</scope>
    <source>
        <strain evidence="1 4">NBRC 100490</strain>
    </source>
</reference>
<evidence type="ECO:0000313" key="3">
    <source>
        <dbReference type="Proteomes" id="UP000195024"/>
    </source>
</evidence>
<accession>A0A1L8UIZ6</accession>
<evidence type="ECO:0000313" key="2">
    <source>
        <dbReference type="EMBL" id="OTP26543.1"/>
    </source>
</evidence>
<proteinExistence type="predicted"/>
<dbReference type="InterPro" id="IPR035992">
    <property type="entry name" value="Ricin_B-like_lectins"/>
</dbReference>
<dbReference type="EMBL" id="NGMS01000001">
    <property type="protein sequence ID" value="OTP26543.1"/>
    <property type="molecule type" value="Genomic_DNA"/>
</dbReference>
<sequence length="195" mass="22081">MKKITKLIFGIFVCTIFSAIISGYTVSADENTAEPQIINRATNVGNTYHHRIVSIQMLENPRNVLEWNMFTTSRVFMRQDQGLPNQRWVMFYNNEDGTYQIVGGPLNAGGTFRAAYLSANGQNIDTRWNINSDKWRIFRFGSHANGNTVYIQNVSENRIMTYPAAWLGSPLILRPLEVANGGTSQRFIIRILGNA</sequence>
<name>A0A1L8UIZ6_ENTMU</name>
<evidence type="ECO:0000313" key="4">
    <source>
        <dbReference type="Proteomes" id="UP000321175"/>
    </source>
</evidence>
<evidence type="ECO:0008006" key="5">
    <source>
        <dbReference type="Google" id="ProtNLM"/>
    </source>
</evidence>
<protein>
    <recommendedName>
        <fullName evidence="5">Ricin B lectin domain-containing protein</fullName>
    </recommendedName>
</protein>
<reference evidence="2 3" key="1">
    <citation type="submission" date="2017-05" db="EMBL/GenBank/DDBJ databases">
        <title>The Genome Sequence of Enterococcus mundtii 6B1_DIV0119.</title>
        <authorList>
            <consortium name="The Broad Institute Genomics Platform"/>
            <consortium name="The Broad Institute Genomic Center for Infectious Diseases"/>
            <person name="Earl A."/>
            <person name="Manson A."/>
            <person name="Schwartman J."/>
            <person name="Gilmore M."/>
            <person name="Abouelleil A."/>
            <person name="Cao P."/>
            <person name="Chapman S."/>
            <person name="Cusick C."/>
            <person name="Shea T."/>
            <person name="Young S."/>
            <person name="Neafsey D."/>
            <person name="Nusbaum C."/>
            <person name="Birren B."/>
        </authorList>
    </citation>
    <scope>NUCLEOTIDE SEQUENCE [LARGE SCALE GENOMIC DNA]</scope>
    <source>
        <strain evidence="2 3">6B1_DIV0119</strain>
    </source>
</reference>
<dbReference type="SUPFAM" id="SSF50370">
    <property type="entry name" value="Ricin B-like lectins"/>
    <property type="match status" value="1"/>
</dbReference>
<keyword evidence="4" id="KW-1185">Reference proteome</keyword>
<comment type="caution">
    <text evidence="2">The sequence shown here is derived from an EMBL/GenBank/DDBJ whole genome shotgun (WGS) entry which is preliminary data.</text>
</comment>
<dbReference type="AlphaFoldDB" id="A0A1L8UIZ6"/>
<dbReference type="GeneID" id="60998537"/>
<gene>
    <name evidence="2" type="ORF">A5802_000256</name>
    <name evidence="1" type="ORF">EMU01_18570</name>
</gene>
<evidence type="ECO:0000313" key="1">
    <source>
        <dbReference type="EMBL" id="GEL80713.1"/>
    </source>
</evidence>
<dbReference type="Proteomes" id="UP000321175">
    <property type="component" value="Unassembled WGS sequence"/>
</dbReference>
<dbReference type="RefSeq" id="WP_071868089.1">
    <property type="nucleotide sequence ID" value="NZ_BJWA01000013.1"/>
</dbReference>